<dbReference type="AlphaFoldDB" id="A0A8J3ICS2"/>
<evidence type="ECO:0000313" key="2">
    <source>
        <dbReference type="EMBL" id="GHO50820.1"/>
    </source>
</evidence>
<dbReference type="EMBL" id="BNJF01000009">
    <property type="protein sequence ID" value="GHO50820.1"/>
    <property type="molecule type" value="Genomic_DNA"/>
</dbReference>
<dbReference type="Proteomes" id="UP000612362">
    <property type="component" value="Unassembled WGS sequence"/>
</dbReference>
<evidence type="ECO:0000256" key="1">
    <source>
        <dbReference type="SAM" id="MobiDB-lite"/>
    </source>
</evidence>
<feature type="compositionally biased region" description="Polar residues" evidence="1">
    <location>
        <begin position="77"/>
        <end position="88"/>
    </location>
</feature>
<feature type="region of interest" description="Disordered" evidence="1">
    <location>
        <begin position="1"/>
        <end position="88"/>
    </location>
</feature>
<evidence type="ECO:0000313" key="3">
    <source>
        <dbReference type="Proteomes" id="UP000612362"/>
    </source>
</evidence>
<proteinExistence type="predicted"/>
<organism evidence="2 3">
    <name type="scientific">Ktedonospora formicarum</name>
    <dbReference type="NCBI Taxonomy" id="2778364"/>
    <lineage>
        <taxon>Bacteria</taxon>
        <taxon>Bacillati</taxon>
        <taxon>Chloroflexota</taxon>
        <taxon>Ktedonobacteria</taxon>
        <taxon>Ktedonobacterales</taxon>
        <taxon>Ktedonobacteraceae</taxon>
        <taxon>Ktedonospora</taxon>
    </lineage>
</organism>
<keyword evidence="3" id="KW-1185">Reference proteome</keyword>
<name>A0A8J3ICS2_9CHLR</name>
<accession>A0A8J3ICS2</accession>
<protein>
    <submittedName>
        <fullName evidence="2">Uncharacterized protein</fullName>
    </submittedName>
</protein>
<sequence length="468" mass="53223">MPPLFQLDPAQPLPLSMLPPHPATPTTSVWPSEPEKEETQNEEASAGAQPTSPAPADHPITPEPVEDPSEQPKEQEQTITISDQQPQADEVQVITTPGKQIESFSLQTPGQPPETDTPVTVSLLKQVRVWVRAEDGTTMEVKLRRGENGIRLLVFAYIAWRQGEAADRDKLLTYVIARGKRRDMNTDQLAEVFDAAKKYLRQDLDRAVNALERAGHPVEENLDFFRNEPGFYWLHPSCRITDLEAIDTYYTKILLARKEGLLDDKLDGSLPPWVIEACQQLLQTYTGDFLQTQIEKFPEECGTWIREPLTLYRDRYLDALLILANYESALGRNFLDEKLTPEQKEEQRRQHSARAAQLFFDYAMYAINSVRDRKLKFAYKAGKDGERVVMAARAIRRCVVELGKLGKPDMVDQAYLAFKERMATLSEGTWKPDKDTESDVANAKKTTSEYRFSFQAATSQQEHPHEEA</sequence>
<comment type="caution">
    <text evidence="2">The sequence shown here is derived from an EMBL/GenBank/DDBJ whole genome shotgun (WGS) entry which is preliminary data.</text>
</comment>
<gene>
    <name evidence="2" type="ORF">KSX_89830</name>
</gene>
<reference evidence="2" key="1">
    <citation type="submission" date="2020-10" db="EMBL/GenBank/DDBJ databases">
        <title>Taxonomic study of unclassified bacteria belonging to the class Ktedonobacteria.</title>
        <authorList>
            <person name="Yabe S."/>
            <person name="Wang C.M."/>
            <person name="Zheng Y."/>
            <person name="Sakai Y."/>
            <person name="Cavaletti L."/>
            <person name="Monciardini P."/>
            <person name="Donadio S."/>
        </authorList>
    </citation>
    <scope>NUCLEOTIDE SEQUENCE</scope>
    <source>
        <strain evidence="2">SOSP1-1</strain>
    </source>
</reference>